<dbReference type="InterPro" id="IPR003607">
    <property type="entry name" value="HD/PDEase_dom"/>
</dbReference>
<dbReference type="Proteomes" id="UP000231932">
    <property type="component" value="Chromosome"/>
</dbReference>
<dbReference type="Gene3D" id="1.10.3210.10">
    <property type="entry name" value="Hypothetical protein af1432"/>
    <property type="match status" value="1"/>
</dbReference>
<evidence type="ECO:0000259" key="1">
    <source>
        <dbReference type="PROSITE" id="PS51832"/>
    </source>
</evidence>
<dbReference type="RefSeq" id="WP_100666509.1">
    <property type="nucleotide sequence ID" value="NZ_CP024955.1"/>
</dbReference>
<evidence type="ECO:0000313" key="3">
    <source>
        <dbReference type="Proteomes" id="UP000231932"/>
    </source>
</evidence>
<sequence>MRLTSVNRLVPGDCLARPVYDGEGRVLVGVGVPMTATMIRRLKELGVYALYLEDARTADVVFGDPLAPELRRRAVEVVREVMHRLTEGDEVTKRFVLQKQAASIRGVVNDLVEVVRENPEILQQVADIYTADGFLYHHSVHVAILSIGLGIEAGLTNGQLRDLGIGALLHDVGKLRIAPEILNKPAELTREEYDLVKRHTTYGYEILQRLDAISIPSAQVALQHHERMDGSGYPLGLKGNEQHLFGRIAAIADVYDAMTSHRVYRPGFLPHEAYEYIMAGCGTWYDSELVKIFVRQVAIYPVGQTVRLSTGEVGVVTEIPRGFPQRPRVRVLYDPEGCELAQPFERDLIRELSVVVADVFS</sequence>
<proteinExistence type="predicted"/>
<dbReference type="SMART" id="SM00471">
    <property type="entry name" value="HDc"/>
    <property type="match status" value="1"/>
</dbReference>
<dbReference type="PROSITE" id="PS51832">
    <property type="entry name" value="HD_GYP"/>
    <property type="match status" value="1"/>
</dbReference>
<dbReference type="EMBL" id="CP024955">
    <property type="protein sequence ID" value="ATY83649.1"/>
    <property type="molecule type" value="Genomic_DNA"/>
</dbReference>
<dbReference type="OrthoDB" id="9759601at2"/>
<protein>
    <recommendedName>
        <fullName evidence="1">HD-GYP domain-containing protein</fullName>
    </recommendedName>
</protein>
<gene>
    <name evidence="2" type="ORF">CVV65_00520</name>
</gene>
<dbReference type="KEGG" id="kyr:CVV65_00520"/>
<dbReference type="CDD" id="cd00077">
    <property type="entry name" value="HDc"/>
    <property type="match status" value="1"/>
</dbReference>
<accession>A0A2K8N247</accession>
<dbReference type="Pfam" id="PF13487">
    <property type="entry name" value="HD_5"/>
    <property type="match status" value="1"/>
</dbReference>
<keyword evidence="3" id="KW-1185">Reference proteome</keyword>
<reference evidence="3" key="1">
    <citation type="submission" date="2017-11" db="EMBL/GenBank/DDBJ databases">
        <title>Complete Genome Sequence of Kyrpidia sp. Strain EA-1, a thermophilic, hydrogen-oxidizing Bacterium, isolated from the Azores.</title>
        <authorList>
            <person name="Reiner J.E."/>
            <person name="Lapp C.J."/>
            <person name="Bunk B."/>
            <person name="Gescher J."/>
        </authorList>
    </citation>
    <scope>NUCLEOTIDE SEQUENCE [LARGE SCALE GENOMIC DNA]</scope>
    <source>
        <strain evidence="3">EA-1</strain>
    </source>
</reference>
<name>A0A2K8N247_9BACL</name>
<dbReference type="PANTHER" id="PTHR43155">
    <property type="entry name" value="CYCLIC DI-GMP PHOSPHODIESTERASE PA4108-RELATED"/>
    <property type="match status" value="1"/>
</dbReference>
<feature type="domain" description="HD-GYP" evidence="1">
    <location>
        <begin position="114"/>
        <end position="309"/>
    </location>
</feature>
<dbReference type="AlphaFoldDB" id="A0A2K8N247"/>
<dbReference type="SUPFAM" id="SSF109604">
    <property type="entry name" value="HD-domain/PDEase-like"/>
    <property type="match status" value="1"/>
</dbReference>
<evidence type="ECO:0000313" key="2">
    <source>
        <dbReference type="EMBL" id="ATY83649.1"/>
    </source>
</evidence>
<dbReference type="InterPro" id="IPR037522">
    <property type="entry name" value="HD_GYP_dom"/>
</dbReference>
<dbReference type="PANTHER" id="PTHR43155:SF2">
    <property type="entry name" value="CYCLIC DI-GMP PHOSPHODIESTERASE PA4108"/>
    <property type="match status" value="1"/>
</dbReference>
<organism evidence="2 3">
    <name type="scientific">Kyrpidia spormannii</name>
    <dbReference type="NCBI Taxonomy" id="2055160"/>
    <lineage>
        <taxon>Bacteria</taxon>
        <taxon>Bacillati</taxon>
        <taxon>Bacillota</taxon>
        <taxon>Bacilli</taxon>
        <taxon>Bacillales</taxon>
        <taxon>Alicyclobacillaceae</taxon>
        <taxon>Kyrpidia</taxon>
    </lineage>
</organism>